<evidence type="ECO:0000313" key="2">
    <source>
        <dbReference type="Proteomes" id="UP000887566"/>
    </source>
</evidence>
<evidence type="ECO:0000313" key="3">
    <source>
        <dbReference type="WBParaSite" id="PSAMB.scaffold2119size25249.g16454.t1"/>
    </source>
</evidence>
<accession>A0A914VJN7</accession>
<sequence>MARNGSGEECQLGLVGKEPDQAQPDRLGTTRCARQKMRRVGPVEHRAQTRSPRHNVNGGWQCAPDDGGTGRTPRARRGGSSASAVDTDRRPAAGRVGVVARRLRRVCAVSAPAPPPVRANRRRPAVDWLDARQ</sequence>
<organism evidence="2 3">
    <name type="scientific">Plectus sambesii</name>
    <dbReference type="NCBI Taxonomy" id="2011161"/>
    <lineage>
        <taxon>Eukaryota</taxon>
        <taxon>Metazoa</taxon>
        <taxon>Ecdysozoa</taxon>
        <taxon>Nematoda</taxon>
        <taxon>Chromadorea</taxon>
        <taxon>Plectida</taxon>
        <taxon>Plectina</taxon>
        <taxon>Plectoidea</taxon>
        <taxon>Plectidae</taxon>
        <taxon>Plectus</taxon>
    </lineage>
</organism>
<protein>
    <submittedName>
        <fullName evidence="3">Uncharacterized protein</fullName>
    </submittedName>
</protein>
<feature type="region of interest" description="Disordered" evidence="1">
    <location>
        <begin position="1"/>
        <end position="96"/>
    </location>
</feature>
<dbReference type="AlphaFoldDB" id="A0A914VJN7"/>
<feature type="region of interest" description="Disordered" evidence="1">
    <location>
        <begin position="109"/>
        <end position="133"/>
    </location>
</feature>
<evidence type="ECO:0000256" key="1">
    <source>
        <dbReference type="SAM" id="MobiDB-lite"/>
    </source>
</evidence>
<dbReference type="WBParaSite" id="PSAMB.scaffold2119size25249.g16454.t1">
    <property type="protein sequence ID" value="PSAMB.scaffold2119size25249.g16454.t1"/>
    <property type="gene ID" value="PSAMB.scaffold2119size25249.g16454"/>
</dbReference>
<dbReference type="Proteomes" id="UP000887566">
    <property type="component" value="Unplaced"/>
</dbReference>
<reference evidence="3" key="1">
    <citation type="submission" date="2022-11" db="UniProtKB">
        <authorList>
            <consortium name="WormBaseParasite"/>
        </authorList>
    </citation>
    <scope>IDENTIFICATION</scope>
</reference>
<proteinExistence type="predicted"/>
<keyword evidence="2" id="KW-1185">Reference proteome</keyword>
<name>A0A914VJN7_9BILA</name>